<reference evidence="2 3" key="2">
    <citation type="journal article" date="2013" name="Genome Biol. Evol.">
        <title>Genome sequencing of Giardia lamblia genotypes A2 and B isolates (DH and GS) and comparative analysis with the genomes of genotypes A1 and E (WB and Pig).</title>
        <authorList>
            <person name="Adam R.D."/>
            <person name="Dahlstrom E.W."/>
            <person name="Martens C.A."/>
            <person name="Bruno D.P."/>
            <person name="Barbian K.D."/>
            <person name="Ricklefs S.M."/>
            <person name="Hernandez M.M."/>
            <person name="Narla N.P."/>
            <person name="Patel R.B."/>
            <person name="Porcella S.F."/>
            <person name="Nash T.E."/>
        </authorList>
    </citation>
    <scope>NUCLEOTIDE SEQUENCE [LARGE SCALE GENOMIC DNA]</scope>
    <source>
        <strain evidence="2 3">DH</strain>
    </source>
</reference>
<dbReference type="SUPFAM" id="SSF48371">
    <property type="entry name" value="ARM repeat"/>
    <property type="match status" value="2"/>
</dbReference>
<protein>
    <submittedName>
        <fullName evidence="2">Uncharacterized protein</fullName>
    </submittedName>
</protein>
<gene>
    <name evidence="2" type="ORF">DHA2_152423</name>
</gene>
<dbReference type="InterPro" id="IPR016024">
    <property type="entry name" value="ARM-type_fold"/>
</dbReference>
<comment type="caution">
    <text evidence="2">The sequence shown here is derived from an EMBL/GenBank/DDBJ whole genome shotgun (WGS) entry which is preliminary data.</text>
</comment>
<evidence type="ECO:0000313" key="2">
    <source>
        <dbReference type="EMBL" id="ESU36878.1"/>
    </source>
</evidence>
<dbReference type="Proteomes" id="UP000018320">
    <property type="component" value="Unassembled WGS sequence"/>
</dbReference>
<evidence type="ECO:0000256" key="1">
    <source>
        <dbReference type="SAM" id="MobiDB-lite"/>
    </source>
</evidence>
<evidence type="ECO:0000313" key="3">
    <source>
        <dbReference type="Proteomes" id="UP000018320"/>
    </source>
</evidence>
<dbReference type="VEuPathDB" id="GiardiaDB:QR46_4427"/>
<dbReference type="VEuPathDB" id="GiardiaDB:GL50581_3452"/>
<name>V6TD81_GIAIN</name>
<dbReference type="VEuPathDB" id="GiardiaDB:DHA2_152423"/>
<accession>V6TD81</accession>
<dbReference type="AlphaFoldDB" id="V6TD81"/>
<dbReference type="VEuPathDB" id="GiardiaDB:GL50803_0014322"/>
<reference evidence="3" key="1">
    <citation type="submission" date="2012-02" db="EMBL/GenBank/DDBJ databases">
        <title>Genome sequencing of Giardia lamblia Genotypes A2 and B isolates (DH and GS) and comparative analysis with the genomes of Genotypes A1 and E (WB and Pig).</title>
        <authorList>
            <person name="Adam R."/>
            <person name="Dahlstrom E."/>
            <person name="Martens C."/>
            <person name="Bruno D."/>
            <person name="Barbian K."/>
            <person name="Porcella S.F."/>
            <person name="Nash T."/>
        </authorList>
    </citation>
    <scope>NUCLEOTIDE SEQUENCE</scope>
    <source>
        <strain evidence="3">DH</strain>
    </source>
</reference>
<dbReference type="EMBL" id="AHGT01000037">
    <property type="protein sequence ID" value="ESU36878.1"/>
    <property type="molecule type" value="Genomic_DNA"/>
</dbReference>
<feature type="compositionally biased region" description="Basic residues" evidence="1">
    <location>
        <begin position="19"/>
        <end position="28"/>
    </location>
</feature>
<proteinExistence type="predicted"/>
<feature type="region of interest" description="Disordered" evidence="1">
    <location>
        <begin position="11"/>
        <end position="35"/>
    </location>
</feature>
<organism evidence="2 3">
    <name type="scientific">Giardia intestinalis</name>
    <name type="common">Giardia lamblia</name>
    <dbReference type="NCBI Taxonomy" id="5741"/>
    <lineage>
        <taxon>Eukaryota</taxon>
        <taxon>Metamonada</taxon>
        <taxon>Diplomonadida</taxon>
        <taxon>Hexamitidae</taxon>
        <taxon>Giardiinae</taxon>
        <taxon>Giardia</taxon>
    </lineage>
</organism>
<sequence>MVLLGPERSCRMGNSQKHATFKRKHTKVGHQPAKPANYTDTSVSFKHINMLQQSITVDKSKEVYLSARHQTVGTLISQLKNSSVLTRREAVLALHGLCKQHGARFAYDKGVEVADACLNSILDSDAKVRKGAADTLLLVSSLSPCVVSALGRVFSLKLELAFGSLSDSIVADALRLVQAPITSGLDDSIIRLFPSLLRKQSLLAVTSVALRNYLADSQSAKSDTFRASPWVALADLWASELRDTGSADVRHTALTESLKSCTDALLDVLLDVDSDCSFSWQTDETKTHALKYFTVLYTLYIVLKILPQSIDGDKETTARVTRFLRVFPVSAVSFTDITARSLAQVFNLLIVYVAVRFGLFDELFRADLSSRHSSLNKETSFTSLASCLSISQAADEQDISNASPKEQLAEWTSVLVDMSSNIGDSLSHLEGHIKGSLSISLPSIYIDFTCAVCQLLQYSRFGNFSILKKLLLFAPISCKRQIIIQCLEYAQTAMESSRLDCLDGLPTEVDHLIVLGIQELCRRPAQGAELWTLVYQLALQRICIGVPFSEQVVDSLRTVLQVEIKGKIISIAAFVGKTYDPYCKDRIMHLLSSS</sequence>